<feature type="region of interest" description="Disordered" evidence="1">
    <location>
        <begin position="193"/>
        <end position="232"/>
    </location>
</feature>
<feature type="compositionally biased region" description="Low complexity" evidence="1">
    <location>
        <begin position="132"/>
        <end position="159"/>
    </location>
</feature>
<feature type="region of interest" description="Disordered" evidence="1">
    <location>
        <begin position="99"/>
        <end position="159"/>
    </location>
</feature>
<feature type="compositionally biased region" description="Polar residues" evidence="1">
    <location>
        <begin position="330"/>
        <end position="342"/>
    </location>
</feature>
<sequence>MVQADVTSSIPVQMPSLIQKDVYARTSSGSLYIENIDHDVTPAEIAAFLKITSSPSISPDAVQTRAESRGGRIKAPRPFIRITSPLSSEAGSPTEVITREAAPPAGVPNYARSRQNKRGSEPTRPRTMFGWAASQLPQAAPTPASSSPSRPATTSRSSTTDAVLTVAAISSGNVSPVPASPIEDRRFSFSGAFLRPRPNSMVSTSSSTSSSGQLARGPGHHQSDKKSQKRPMSGLFRRMSSSQSNKIVPRKPVLLPSPREEEEQFEFVTTNSRSSTTRAATTTEILEPQSGWKRFIRKMTSAKDHSTIGTGREMKLDGVAAFDSAGVSHSVPSDSSIENSAVQEVVPSRPRSSGSSAVDADSLQAPSLDIGSATSPSETGAEHTPVDCPLPSESLRSVMGLELKRSPKSDTLVEMAGFSKQQKDDSM</sequence>
<accession>A0A8K0NSQ2</accession>
<feature type="compositionally biased region" description="Low complexity" evidence="1">
    <location>
        <begin position="269"/>
        <end position="281"/>
    </location>
</feature>
<comment type="caution">
    <text evidence="2">The sequence shown here is derived from an EMBL/GenBank/DDBJ whole genome shotgun (WGS) entry which is preliminary data.</text>
</comment>
<feature type="region of interest" description="Disordered" evidence="1">
    <location>
        <begin position="259"/>
        <end position="281"/>
    </location>
</feature>
<evidence type="ECO:0000313" key="3">
    <source>
        <dbReference type="Proteomes" id="UP000812966"/>
    </source>
</evidence>
<evidence type="ECO:0000313" key="2">
    <source>
        <dbReference type="EMBL" id="KAG7563030.1"/>
    </source>
</evidence>
<dbReference type="Proteomes" id="UP000812966">
    <property type="component" value="Unassembled WGS sequence"/>
</dbReference>
<dbReference type="EMBL" id="JABELV010000022">
    <property type="protein sequence ID" value="KAG7563030.1"/>
    <property type="molecule type" value="Genomic_DNA"/>
</dbReference>
<dbReference type="AlphaFoldDB" id="A0A8K0NSQ2"/>
<gene>
    <name evidence="2" type="ORF">FFLO_01588</name>
</gene>
<evidence type="ECO:0000256" key="1">
    <source>
        <dbReference type="SAM" id="MobiDB-lite"/>
    </source>
</evidence>
<protein>
    <submittedName>
        <fullName evidence="2">Uncharacterized protein</fullName>
    </submittedName>
</protein>
<proteinExistence type="predicted"/>
<keyword evidence="3" id="KW-1185">Reference proteome</keyword>
<feature type="compositionally biased region" description="Low complexity" evidence="1">
    <location>
        <begin position="345"/>
        <end position="356"/>
    </location>
</feature>
<feature type="region of interest" description="Disordered" evidence="1">
    <location>
        <begin position="325"/>
        <end position="427"/>
    </location>
</feature>
<organism evidence="2 3">
    <name type="scientific">Filobasidium floriforme</name>
    <dbReference type="NCBI Taxonomy" id="5210"/>
    <lineage>
        <taxon>Eukaryota</taxon>
        <taxon>Fungi</taxon>
        <taxon>Dikarya</taxon>
        <taxon>Basidiomycota</taxon>
        <taxon>Agaricomycotina</taxon>
        <taxon>Tremellomycetes</taxon>
        <taxon>Filobasidiales</taxon>
        <taxon>Filobasidiaceae</taxon>
        <taxon>Filobasidium</taxon>
    </lineage>
</organism>
<reference evidence="2" key="1">
    <citation type="submission" date="2020-04" db="EMBL/GenBank/DDBJ databases">
        <title>Analysis of mating type loci in Filobasidium floriforme.</title>
        <authorList>
            <person name="Nowrousian M."/>
        </authorList>
    </citation>
    <scope>NUCLEOTIDE SEQUENCE</scope>
    <source>
        <strain evidence="2">CBS 6242</strain>
    </source>
</reference>
<name>A0A8K0NSQ2_9TREE</name>